<dbReference type="PROSITE" id="PS51194">
    <property type="entry name" value="HELICASE_CTER"/>
    <property type="match status" value="1"/>
</dbReference>
<dbReference type="InterPro" id="IPR014001">
    <property type="entry name" value="Helicase_ATP-bd"/>
</dbReference>
<feature type="compositionally biased region" description="Basic and acidic residues" evidence="15">
    <location>
        <begin position="616"/>
        <end position="632"/>
    </location>
</feature>
<dbReference type="Proteomes" id="UP001596620">
    <property type="component" value="Unassembled WGS sequence"/>
</dbReference>
<evidence type="ECO:0000256" key="3">
    <source>
        <dbReference type="ARBA" id="ARBA00022490"/>
    </source>
</evidence>
<dbReference type="PROSITE" id="PS50151">
    <property type="entry name" value="UVR"/>
    <property type="match status" value="1"/>
</dbReference>
<dbReference type="SMART" id="SM00487">
    <property type="entry name" value="DEXDc"/>
    <property type="match status" value="1"/>
</dbReference>
<dbReference type="SMART" id="SM00490">
    <property type="entry name" value="HELICc"/>
    <property type="match status" value="1"/>
</dbReference>
<evidence type="ECO:0000256" key="11">
    <source>
        <dbReference type="ARBA" id="ARBA00029504"/>
    </source>
</evidence>
<dbReference type="PANTHER" id="PTHR24029:SF0">
    <property type="entry name" value="UVRABC SYSTEM PROTEIN B"/>
    <property type="match status" value="1"/>
</dbReference>
<dbReference type="InterPro" id="IPR001943">
    <property type="entry name" value="UVR_dom"/>
</dbReference>
<keyword evidence="3 12" id="KW-0963">Cytoplasm</keyword>
<keyword evidence="14" id="KW-0175">Coiled coil</keyword>
<evidence type="ECO:0000313" key="20">
    <source>
        <dbReference type="Proteomes" id="UP001596620"/>
    </source>
</evidence>
<dbReference type="Pfam" id="PF04851">
    <property type="entry name" value="ResIII"/>
    <property type="match status" value="1"/>
</dbReference>
<comment type="domain">
    <text evidence="12">The beta-hairpin motif is involved in DNA binding.</text>
</comment>
<evidence type="ECO:0000256" key="7">
    <source>
        <dbReference type="ARBA" id="ARBA00022840"/>
    </source>
</evidence>
<dbReference type="NCBIfam" id="NF003673">
    <property type="entry name" value="PRK05298.1"/>
    <property type="match status" value="1"/>
</dbReference>
<dbReference type="PROSITE" id="PS51192">
    <property type="entry name" value="HELICASE_ATP_BIND_1"/>
    <property type="match status" value="1"/>
</dbReference>
<dbReference type="GO" id="GO:0016787">
    <property type="term" value="F:hydrolase activity"/>
    <property type="evidence" value="ECO:0007669"/>
    <property type="project" value="UniProtKB-KW"/>
</dbReference>
<evidence type="ECO:0000256" key="12">
    <source>
        <dbReference type="HAMAP-Rule" id="MF_00204"/>
    </source>
</evidence>
<evidence type="ECO:0000256" key="5">
    <source>
        <dbReference type="ARBA" id="ARBA00022763"/>
    </source>
</evidence>
<evidence type="ECO:0000256" key="15">
    <source>
        <dbReference type="SAM" id="MobiDB-lite"/>
    </source>
</evidence>
<dbReference type="Gene3D" id="4.10.860.10">
    <property type="entry name" value="UVR domain"/>
    <property type="match status" value="1"/>
</dbReference>
<evidence type="ECO:0000256" key="4">
    <source>
        <dbReference type="ARBA" id="ARBA00022741"/>
    </source>
</evidence>
<feature type="domain" description="Helicase ATP-binding" evidence="17">
    <location>
        <begin position="34"/>
        <end position="191"/>
    </location>
</feature>
<comment type="subunit">
    <text evidence="10 12 13">Forms a heterotetramer with UvrA during the search for lesions. Interacts with UvrC in an incision complex.</text>
</comment>
<organism evidence="19 20">
    <name type="scientific">Lentibacillus kimchii</name>
    <dbReference type="NCBI Taxonomy" id="1542911"/>
    <lineage>
        <taxon>Bacteria</taxon>
        <taxon>Bacillati</taxon>
        <taxon>Bacillota</taxon>
        <taxon>Bacilli</taxon>
        <taxon>Bacillales</taxon>
        <taxon>Bacillaceae</taxon>
        <taxon>Lentibacillus</taxon>
    </lineage>
</organism>
<dbReference type="HAMAP" id="MF_00204">
    <property type="entry name" value="UvrB"/>
    <property type="match status" value="1"/>
</dbReference>
<dbReference type="SUPFAM" id="SSF52540">
    <property type="entry name" value="P-loop containing nucleoside triphosphate hydrolases"/>
    <property type="match status" value="2"/>
</dbReference>
<name>A0ABW2UYP3_9BACI</name>
<sequence length="670" mass="76810">MKERRSFGLENQFQLEANYEPRGDQPEAINEIVEKVKSGQRHQTLLGATGTGKTFTVSNAIAEINRPTLVIAHNKTLAGQLYSEFKEFFPNNAVEYFVSYYDYYQPEAYVPSTDTFIEKDASINDEIDKLRHSATSALIERRDVLIVSSVSCIYGLGSPDEYKSQVLSLRMGMEKDRDQLLRDFVDIQYARNDIDFQRGTFRVRGDSVEVIPASRDEHCIRIEFFGDEIDRIREVDALTGEIVGDREHVAIYPASHFVTRDEKLKVAIENIKKELKEQLAALREQDKLLEAQRLEQRTNYDIEMMQEMGFCSGIENYSAHLTFREPGATPYTLLDFFPDDFLCVVDESHATLPQIRGMYNGDRARKQVLVDHGFRLPSALDNRPLKFGEFEKVTNQLIYVSATPGPYEKEHAPDVTEQIIRPTGLLDPEIHVRPIDGQVDDLIAEIKDRSQRNERVLVTTLTKRMSEDLTDYLKEIGIKVAYLHSEVKTLERLETIRNLRMGKYDVLVGINLLREGLDIPEVSLVAILDADKEGFLRSERSLIQTMGRAARNEHGEVVMYGDKVTNSMQTAIEETNRRREKQMAYNERHNITPTTIQKEVRDVIQATTEAEDDEKEEGRSKPNVKEMTKDEKEKVIENMDKEMKEAAKALDFEKAAELRDIMLELKAEGA</sequence>
<evidence type="ECO:0000256" key="14">
    <source>
        <dbReference type="SAM" id="Coils"/>
    </source>
</evidence>
<dbReference type="InterPro" id="IPR004807">
    <property type="entry name" value="UvrB"/>
</dbReference>
<feature type="domain" description="Helicase C-terminal" evidence="18">
    <location>
        <begin position="438"/>
        <end position="600"/>
    </location>
</feature>
<keyword evidence="20" id="KW-1185">Reference proteome</keyword>
<dbReference type="PANTHER" id="PTHR24029">
    <property type="entry name" value="UVRABC SYSTEM PROTEIN B"/>
    <property type="match status" value="1"/>
</dbReference>
<comment type="caution">
    <text evidence="19">The sequence shown here is derived from an EMBL/GenBank/DDBJ whole genome shotgun (WGS) entry which is preliminary data.</text>
</comment>
<dbReference type="Gene3D" id="3.40.50.300">
    <property type="entry name" value="P-loop containing nucleotide triphosphate hydrolases"/>
    <property type="match status" value="3"/>
</dbReference>
<dbReference type="CDD" id="cd17916">
    <property type="entry name" value="DEXHc_UvrB"/>
    <property type="match status" value="1"/>
</dbReference>
<evidence type="ECO:0000256" key="2">
    <source>
        <dbReference type="ARBA" id="ARBA00008533"/>
    </source>
</evidence>
<dbReference type="RefSeq" id="WP_382360126.1">
    <property type="nucleotide sequence ID" value="NZ_JBHTGR010000055.1"/>
</dbReference>
<feature type="binding site" evidence="12">
    <location>
        <begin position="47"/>
        <end position="54"/>
    </location>
    <ligand>
        <name>ATP</name>
        <dbReference type="ChEBI" id="CHEBI:30616"/>
    </ligand>
</feature>
<evidence type="ECO:0000259" key="16">
    <source>
        <dbReference type="PROSITE" id="PS50151"/>
    </source>
</evidence>
<evidence type="ECO:0000313" key="19">
    <source>
        <dbReference type="EMBL" id="MFC7747790.1"/>
    </source>
</evidence>
<feature type="coiled-coil region" evidence="14">
    <location>
        <begin position="265"/>
        <end position="292"/>
    </location>
</feature>
<evidence type="ECO:0000256" key="13">
    <source>
        <dbReference type="RuleBase" id="RU003587"/>
    </source>
</evidence>
<dbReference type="Pfam" id="PF00271">
    <property type="entry name" value="Helicase_C"/>
    <property type="match status" value="1"/>
</dbReference>
<evidence type="ECO:0000256" key="8">
    <source>
        <dbReference type="ARBA" id="ARBA00022881"/>
    </source>
</evidence>
<dbReference type="CDD" id="cd18790">
    <property type="entry name" value="SF2_C_UvrB"/>
    <property type="match status" value="1"/>
</dbReference>
<evidence type="ECO:0000256" key="9">
    <source>
        <dbReference type="ARBA" id="ARBA00023204"/>
    </source>
</evidence>
<keyword evidence="4 12" id="KW-0547">Nucleotide-binding</keyword>
<dbReference type="InterPro" id="IPR027417">
    <property type="entry name" value="P-loop_NTPase"/>
</dbReference>
<feature type="region of interest" description="Disordered" evidence="15">
    <location>
        <begin position="608"/>
        <end position="632"/>
    </location>
</feature>
<feature type="short sequence motif" description="Beta-hairpin" evidence="12">
    <location>
        <begin position="100"/>
        <end position="123"/>
    </location>
</feature>
<dbReference type="Pfam" id="PF02151">
    <property type="entry name" value="UVR"/>
    <property type="match status" value="1"/>
</dbReference>
<keyword evidence="5 12" id="KW-0227">DNA damage</keyword>
<protein>
    <recommendedName>
        <fullName evidence="11 12">UvrABC system protein B</fullName>
        <shortName evidence="12">Protein UvrB</shortName>
    </recommendedName>
    <alternativeName>
        <fullName evidence="12">Excinuclease ABC subunit B</fullName>
    </alternativeName>
</protein>
<keyword evidence="9 12" id="KW-0234">DNA repair</keyword>
<proteinExistence type="inferred from homology"/>
<dbReference type="Pfam" id="PF12344">
    <property type="entry name" value="UvrB"/>
    <property type="match status" value="1"/>
</dbReference>
<evidence type="ECO:0000256" key="6">
    <source>
        <dbReference type="ARBA" id="ARBA00022769"/>
    </source>
</evidence>
<reference evidence="20" key="1">
    <citation type="journal article" date="2019" name="Int. J. Syst. Evol. Microbiol.">
        <title>The Global Catalogue of Microorganisms (GCM) 10K type strain sequencing project: providing services to taxonomists for standard genome sequencing and annotation.</title>
        <authorList>
            <consortium name="The Broad Institute Genomics Platform"/>
            <consortium name="The Broad Institute Genome Sequencing Center for Infectious Disease"/>
            <person name="Wu L."/>
            <person name="Ma J."/>
        </authorList>
    </citation>
    <scope>NUCLEOTIDE SEQUENCE [LARGE SCALE GENOMIC DNA]</scope>
    <source>
        <strain evidence="20">JCM 30234</strain>
    </source>
</reference>
<dbReference type="NCBIfam" id="TIGR00631">
    <property type="entry name" value="uvrb"/>
    <property type="match status" value="1"/>
</dbReference>
<dbReference type="InterPro" id="IPR001650">
    <property type="entry name" value="Helicase_C-like"/>
</dbReference>
<dbReference type="Pfam" id="PF17757">
    <property type="entry name" value="UvrB_inter"/>
    <property type="match status" value="1"/>
</dbReference>
<gene>
    <name evidence="12 19" type="primary">uvrB</name>
    <name evidence="19" type="ORF">ACFQU8_11390</name>
</gene>
<keyword evidence="19" id="KW-0378">Hydrolase</keyword>
<keyword evidence="7 12" id="KW-0067">ATP-binding</keyword>
<evidence type="ECO:0000256" key="1">
    <source>
        <dbReference type="ARBA" id="ARBA00004496"/>
    </source>
</evidence>
<dbReference type="EMBL" id="JBHTGR010000055">
    <property type="protein sequence ID" value="MFC7747790.1"/>
    <property type="molecule type" value="Genomic_DNA"/>
</dbReference>
<accession>A0ABW2UYP3</accession>
<evidence type="ECO:0000256" key="10">
    <source>
        <dbReference type="ARBA" id="ARBA00026033"/>
    </source>
</evidence>
<evidence type="ECO:0000259" key="17">
    <source>
        <dbReference type="PROSITE" id="PS51192"/>
    </source>
</evidence>
<dbReference type="InterPro" id="IPR041471">
    <property type="entry name" value="UvrB_inter"/>
</dbReference>
<comment type="function">
    <text evidence="12">The UvrABC repair system catalyzes the recognition and processing of DNA lesions. A damage recognition complex composed of 2 UvrA and 2 UvrB subunits scans DNA for abnormalities. Upon binding of the UvrA(2)B(2) complex to a putative damaged site, the DNA wraps around one UvrB monomer. DNA wrap is dependent on ATP binding by UvrB and probably causes local melting of the DNA helix, facilitating insertion of UvrB beta-hairpin between the DNA strands. Then UvrB probes one DNA strand for the presence of a lesion. If a lesion is found the UvrA subunits dissociate and the UvrB-DNA preincision complex is formed. This complex is subsequently bound by UvrC and the second UvrB is released. If no lesion is found, the DNA wraps around the other UvrB subunit that will check the other stand for damage.</text>
</comment>
<comment type="similarity">
    <text evidence="2 12 13">Belongs to the UvrB family.</text>
</comment>
<comment type="subcellular location">
    <subcellularLocation>
        <location evidence="1 12 13">Cytoplasm</location>
    </subcellularLocation>
</comment>
<feature type="domain" description="UVR" evidence="16">
    <location>
        <begin position="633"/>
        <end position="668"/>
    </location>
</feature>
<evidence type="ECO:0000259" key="18">
    <source>
        <dbReference type="PROSITE" id="PS51194"/>
    </source>
</evidence>
<dbReference type="SUPFAM" id="SSF46600">
    <property type="entry name" value="C-terminal UvrC-binding domain of UvrB"/>
    <property type="match status" value="1"/>
</dbReference>
<dbReference type="InterPro" id="IPR024759">
    <property type="entry name" value="UvrB_YAD/RRR_dom"/>
</dbReference>
<keyword evidence="12 13" id="KW-0742">SOS response</keyword>
<keyword evidence="8 12" id="KW-0267">Excision nuclease</keyword>
<dbReference type="InterPro" id="IPR006935">
    <property type="entry name" value="Helicase/UvrB_N"/>
</dbReference>
<dbReference type="InterPro" id="IPR036876">
    <property type="entry name" value="UVR_dom_sf"/>
</dbReference>
<keyword evidence="6 12" id="KW-0228">DNA excision</keyword>